<evidence type="ECO:0000313" key="4">
    <source>
        <dbReference type="Proteomes" id="UP000531216"/>
    </source>
</evidence>
<evidence type="ECO:0000256" key="1">
    <source>
        <dbReference type="SAM" id="Phobius"/>
    </source>
</evidence>
<feature type="transmembrane region" description="Helical" evidence="1">
    <location>
        <begin position="304"/>
        <end position="325"/>
    </location>
</feature>
<feature type="domain" description="Inositolphosphotransferase Aur1/Ipt1" evidence="2">
    <location>
        <begin position="146"/>
        <end position="342"/>
    </location>
</feature>
<dbReference type="OrthoDB" id="9816314at2"/>
<keyword evidence="1" id="KW-1133">Transmembrane helix</keyword>
<dbReference type="GO" id="GO:0016020">
    <property type="term" value="C:membrane"/>
    <property type="evidence" value="ECO:0007669"/>
    <property type="project" value="UniProtKB-SubCell"/>
</dbReference>
<dbReference type="EMBL" id="JACIDO010000006">
    <property type="protein sequence ID" value="MBB3936804.1"/>
    <property type="molecule type" value="Genomic_DNA"/>
</dbReference>
<accession>A0A7W6BVE8</accession>
<feature type="transmembrane region" description="Helical" evidence="1">
    <location>
        <begin position="62"/>
        <end position="85"/>
    </location>
</feature>
<dbReference type="RefSeq" id="WP_090962441.1">
    <property type="nucleotide sequence ID" value="NZ_FOOA01000006.1"/>
</dbReference>
<comment type="caution">
    <text evidence="3">The sequence shown here is derived from an EMBL/GenBank/DDBJ whole genome shotgun (WGS) entry which is preliminary data.</text>
</comment>
<feature type="transmembrane region" description="Helical" evidence="1">
    <location>
        <begin position="106"/>
        <end position="124"/>
    </location>
</feature>
<feature type="transmembrane region" description="Helical" evidence="1">
    <location>
        <begin position="203"/>
        <end position="224"/>
    </location>
</feature>
<keyword evidence="1" id="KW-0812">Transmembrane</keyword>
<feature type="transmembrane region" description="Helical" evidence="1">
    <location>
        <begin position="21"/>
        <end position="46"/>
    </location>
</feature>
<gene>
    <name evidence="3" type="ORF">GGR05_002969</name>
</gene>
<reference evidence="3 4" key="1">
    <citation type="submission" date="2020-08" db="EMBL/GenBank/DDBJ databases">
        <title>Genomic Encyclopedia of Type Strains, Phase IV (KMG-IV): sequencing the most valuable type-strain genomes for metagenomic binning, comparative biology and taxonomic classification.</title>
        <authorList>
            <person name="Goeker M."/>
        </authorList>
    </citation>
    <scope>NUCLEOTIDE SEQUENCE [LARGE SCALE GENOMIC DNA]</scope>
    <source>
        <strain evidence="3 4">DSM 25024</strain>
    </source>
</reference>
<dbReference type="Pfam" id="PF14378">
    <property type="entry name" value="PAP2_3"/>
    <property type="match status" value="1"/>
</dbReference>
<organism evidence="3 4">
    <name type="scientific">Aureimonas phyllosphaerae</name>
    <dbReference type="NCBI Taxonomy" id="1166078"/>
    <lineage>
        <taxon>Bacteria</taxon>
        <taxon>Pseudomonadati</taxon>
        <taxon>Pseudomonadota</taxon>
        <taxon>Alphaproteobacteria</taxon>
        <taxon>Hyphomicrobiales</taxon>
        <taxon>Aurantimonadaceae</taxon>
        <taxon>Aureimonas</taxon>
    </lineage>
</organism>
<feature type="transmembrane region" description="Helical" evidence="1">
    <location>
        <begin position="331"/>
        <end position="349"/>
    </location>
</feature>
<evidence type="ECO:0000313" key="3">
    <source>
        <dbReference type="EMBL" id="MBB3936804.1"/>
    </source>
</evidence>
<sequence length="378" mass="41609">MSVIADAFPARRRSTVLDPARLRFGVLTEAPVIALITLYVLCALAMTRESFFDLVVRLPTPFLAMLGMTVVTAIALGAVRCLAVTRPKSPIRQMLGEARDALKDGWIERWLPMALAGSLMMVVFGDTKTEIPALAGGFRWDGTFEALDRTLHGGIAPWELLHPVLGYPVVTYLLSLNYSLWFTLMWGMFFFHQTMRPGTLGRTRFLVSFVLLWTVGGTLLATLFSSAGPCYFGLVAAGPDPYQPLMAYLRQADAVLPLMALDIQDLLWAMKSAGVQGAGISAMPSLHNAVALLMFLATARLAPWVRLAFALHFGLVFLGSIHLGWHYAVDAYASFALTLVVWFGLGPLADRWDRFVAERRPAMRRPVDQFAATSSARP</sequence>
<feature type="transmembrane region" description="Helical" evidence="1">
    <location>
        <begin position="275"/>
        <end position="297"/>
    </location>
</feature>
<dbReference type="Proteomes" id="UP000531216">
    <property type="component" value="Unassembled WGS sequence"/>
</dbReference>
<proteinExistence type="predicted"/>
<dbReference type="AlphaFoldDB" id="A0A7W6BVE8"/>
<keyword evidence="1" id="KW-0472">Membrane</keyword>
<name>A0A7W6BVE8_9HYPH</name>
<dbReference type="InterPro" id="IPR026841">
    <property type="entry name" value="Aur1/Ipt1"/>
</dbReference>
<protein>
    <recommendedName>
        <fullName evidence="2">Inositolphosphotransferase Aur1/Ipt1 domain-containing protein</fullName>
    </recommendedName>
</protein>
<feature type="transmembrane region" description="Helical" evidence="1">
    <location>
        <begin position="169"/>
        <end position="191"/>
    </location>
</feature>
<keyword evidence="4" id="KW-1185">Reference proteome</keyword>
<evidence type="ECO:0000259" key="2">
    <source>
        <dbReference type="Pfam" id="PF14378"/>
    </source>
</evidence>